<dbReference type="Proteomes" id="UP001162640">
    <property type="component" value="Unassembled WGS sequence"/>
</dbReference>
<dbReference type="AlphaFoldDB" id="A0A9W7DMK3"/>
<name>A0A9W7DMK3_9STRA</name>
<organism evidence="2 3">
    <name type="scientific">Triparma laevis f. inornata</name>
    <dbReference type="NCBI Taxonomy" id="1714386"/>
    <lineage>
        <taxon>Eukaryota</taxon>
        <taxon>Sar</taxon>
        <taxon>Stramenopiles</taxon>
        <taxon>Ochrophyta</taxon>
        <taxon>Bolidophyceae</taxon>
        <taxon>Parmales</taxon>
        <taxon>Triparmaceae</taxon>
        <taxon>Triparma</taxon>
    </lineage>
</organism>
<reference evidence="3" key="1">
    <citation type="journal article" date="2023" name="Commun. Biol.">
        <title>Genome analysis of Parmales, the sister group of diatoms, reveals the evolutionary specialization of diatoms from phago-mixotrophs to photoautotrophs.</title>
        <authorList>
            <person name="Ban H."/>
            <person name="Sato S."/>
            <person name="Yoshikawa S."/>
            <person name="Yamada K."/>
            <person name="Nakamura Y."/>
            <person name="Ichinomiya M."/>
            <person name="Sato N."/>
            <person name="Blanc-Mathieu R."/>
            <person name="Endo H."/>
            <person name="Kuwata A."/>
            <person name="Ogata H."/>
        </authorList>
    </citation>
    <scope>NUCLEOTIDE SEQUENCE [LARGE SCALE GENOMIC DNA]</scope>
</reference>
<evidence type="ECO:0000256" key="1">
    <source>
        <dbReference type="SAM" id="MobiDB-lite"/>
    </source>
</evidence>
<accession>A0A9W7DMK3</accession>
<feature type="region of interest" description="Disordered" evidence="1">
    <location>
        <begin position="26"/>
        <end position="48"/>
    </location>
</feature>
<proteinExistence type="predicted"/>
<evidence type="ECO:0000313" key="2">
    <source>
        <dbReference type="EMBL" id="GMH48588.1"/>
    </source>
</evidence>
<evidence type="ECO:0000313" key="3">
    <source>
        <dbReference type="Proteomes" id="UP001162640"/>
    </source>
</evidence>
<comment type="caution">
    <text evidence="2">The sequence shown here is derived from an EMBL/GenBank/DDBJ whole genome shotgun (WGS) entry which is preliminary data.</text>
</comment>
<gene>
    <name evidence="2" type="ORF">TL16_g00326</name>
</gene>
<protein>
    <submittedName>
        <fullName evidence="2">Uncharacterized protein</fullName>
    </submittedName>
</protein>
<dbReference type="EMBL" id="BLQM01000005">
    <property type="protein sequence ID" value="GMH48588.1"/>
    <property type="molecule type" value="Genomic_DNA"/>
</dbReference>
<sequence>MIKHEALLRNCAQQFMLQSNKMVGDGQADEYRNSSPWHHNHPPEKLQDRSDAELTSTAMPVLSSTGANQFIENKNKDLEFENEKIMLMDNISQAYTEEEDAAIESALGLVSGMEMAGVTLFKNFPTTLNTTRYLRGFYIYKEGDIYAKSAFMI</sequence>